<keyword evidence="2" id="KW-0723">Serine/threonine-protein kinase</keyword>
<evidence type="ECO:0000313" key="11">
    <source>
        <dbReference type="Proteomes" id="UP000597444"/>
    </source>
</evidence>
<dbReference type="AlphaFoldDB" id="A0A8J3N806"/>
<dbReference type="Gene3D" id="1.10.510.10">
    <property type="entry name" value="Transferase(Phosphotransferase) domain 1"/>
    <property type="match status" value="1"/>
</dbReference>
<evidence type="ECO:0000313" key="10">
    <source>
        <dbReference type="EMBL" id="GHO99025.1"/>
    </source>
</evidence>
<dbReference type="SMART" id="SM00220">
    <property type="entry name" value="S_TKc"/>
    <property type="match status" value="1"/>
</dbReference>
<dbReference type="PANTHER" id="PTHR24363:SF0">
    <property type="entry name" value="SERINE_THREONINE KINASE LIKE DOMAIN CONTAINING 1"/>
    <property type="match status" value="1"/>
</dbReference>
<comment type="caution">
    <text evidence="10">The sequence shown here is derived from an EMBL/GenBank/DDBJ whole genome shotgun (WGS) entry which is preliminary data.</text>
</comment>
<dbReference type="EMBL" id="BNJK01000002">
    <property type="protein sequence ID" value="GHO99025.1"/>
    <property type="molecule type" value="Genomic_DNA"/>
</dbReference>
<keyword evidence="5" id="KW-0418">Kinase</keyword>
<dbReference type="CDD" id="cd14014">
    <property type="entry name" value="STKc_PknB_like"/>
    <property type="match status" value="1"/>
</dbReference>
<dbReference type="SUPFAM" id="SSF56112">
    <property type="entry name" value="Protein kinase-like (PK-like)"/>
    <property type="match status" value="1"/>
</dbReference>
<name>A0A8J3N806_9CHLR</name>
<evidence type="ECO:0000256" key="7">
    <source>
        <dbReference type="ARBA" id="ARBA00047899"/>
    </source>
</evidence>
<keyword evidence="11" id="KW-1185">Reference proteome</keyword>
<proteinExistence type="predicted"/>
<comment type="catalytic activity">
    <reaction evidence="8">
        <text>L-seryl-[protein] + ATP = O-phospho-L-seryl-[protein] + ADP + H(+)</text>
        <dbReference type="Rhea" id="RHEA:17989"/>
        <dbReference type="Rhea" id="RHEA-COMP:9863"/>
        <dbReference type="Rhea" id="RHEA-COMP:11604"/>
        <dbReference type="ChEBI" id="CHEBI:15378"/>
        <dbReference type="ChEBI" id="CHEBI:29999"/>
        <dbReference type="ChEBI" id="CHEBI:30616"/>
        <dbReference type="ChEBI" id="CHEBI:83421"/>
        <dbReference type="ChEBI" id="CHEBI:456216"/>
        <dbReference type="EC" id="2.7.11.1"/>
    </reaction>
</comment>
<dbReference type="PANTHER" id="PTHR24363">
    <property type="entry name" value="SERINE/THREONINE PROTEIN KINASE"/>
    <property type="match status" value="1"/>
</dbReference>
<evidence type="ECO:0000256" key="3">
    <source>
        <dbReference type="ARBA" id="ARBA00022679"/>
    </source>
</evidence>
<evidence type="ECO:0000256" key="4">
    <source>
        <dbReference type="ARBA" id="ARBA00022741"/>
    </source>
</evidence>
<dbReference type="Pfam" id="PF00069">
    <property type="entry name" value="Pkinase"/>
    <property type="match status" value="1"/>
</dbReference>
<dbReference type="RefSeq" id="WP_220209689.1">
    <property type="nucleotide sequence ID" value="NZ_BNJK01000002.1"/>
</dbReference>
<comment type="catalytic activity">
    <reaction evidence="7">
        <text>L-threonyl-[protein] + ATP = O-phospho-L-threonyl-[protein] + ADP + H(+)</text>
        <dbReference type="Rhea" id="RHEA:46608"/>
        <dbReference type="Rhea" id="RHEA-COMP:11060"/>
        <dbReference type="Rhea" id="RHEA-COMP:11605"/>
        <dbReference type="ChEBI" id="CHEBI:15378"/>
        <dbReference type="ChEBI" id="CHEBI:30013"/>
        <dbReference type="ChEBI" id="CHEBI:30616"/>
        <dbReference type="ChEBI" id="CHEBI:61977"/>
        <dbReference type="ChEBI" id="CHEBI:456216"/>
        <dbReference type="EC" id="2.7.11.1"/>
    </reaction>
</comment>
<accession>A0A8J3N806</accession>
<dbReference type="Proteomes" id="UP000597444">
    <property type="component" value="Unassembled WGS sequence"/>
</dbReference>
<protein>
    <recommendedName>
        <fullName evidence="1">non-specific serine/threonine protein kinase</fullName>
        <ecNumber evidence="1">2.7.11.1</ecNumber>
    </recommendedName>
</protein>
<dbReference type="Gene3D" id="3.30.200.20">
    <property type="entry name" value="Phosphorylase Kinase, domain 1"/>
    <property type="match status" value="1"/>
</dbReference>
<evidence type="ECO:0000256" key="2">
    <source>
        <dbReference type="ARBA" id="ARBA00022527"/>
    </source>
</evidence>
<gene>
    <name evidence="10" type="ORF">KSF_090730</name>
</gene>
<evidence type="ECO:0000256" key="6">
    <source>
        <dbReference type="ARBA" id="ARBA00022840"/>
    </source>
</evidence>
<evidence type="ECO:0000259" key="9">
    <source>
        <dbReference type="PROSITE" id="PS50011"/>
    </source>
</evidence>
<dbReference type="InterPro" id="IPR000719">
    <property type="entry name" value="Prot_kinase_dom"/>
</dbReference>
<feature type="domain" description="Protein kinase" evidence="9">
    <location>
        <begin position="22"/>
        <end position="279"/>
    </location>
</feature>
<keyword evidence="6" id="KW-0067">ATP-binding</keyword>
<evidence type="ECO:0000256" key="1">
    <source>
        <dbReference type="ARBA" id="ARBA00012513"/>
    </source>
</evidence>
<sequence>MDSDKKPTQQYFPTGSLQDGRYILVNISEQGGMESAILARDLHMENQLVTIKAMIPSNSGPEARHEDIRNFELVLETLYRLNHPLIPAVTDSFREGTRYFLVQEYVVGANLQGLIERLMRPLPERAVLAHASQMLDILNYLEYQTPPIVHRNIKPANIIVSSKDKQAHLVDFSIARVLVNKKVNRKQIALGTPGYAPPEQYQDKADTRSDQYALAATLHHLLTNRDPQNQPPFAYPPVRLLNPQLSPDIERVLERALTIDAKKRYQNAATMKQDIDEILVERFGVDKSG</sequence>
<dbReference type="EC" id="2.7.11.1" evidence="1"/>
<dbReference type="GO" id="GO:0005524">
    <property type="term" value="F:ATP binding"/>
    <property type="evidence" value="ECO:0007669"/>
    <property type="project" value="UniProtKB-KW"/>
</dbReference>
<dbReference type="GO" id="GO:0004674">
    <property type="term" value="F:protein serine/threonine kinase activity"/>
    <property type="evidence" value="ECO:0007669"/>
    <property type="project" value="UniProtKB-KW"/>
</dbReference>
<evidence type="ECO:0000256" key="8">
    <source>
        <dbReference type="ARBA" id="ARBA00048679"/>
    </source>
</evidence>
<keyword evidence="4" id="KW-0547">Nucleotide-binding</keyword>
<organism evidence="10 11">
    <name type="scientific">Reticulibacter mediterranei</name>
    <dbReference type="NCBI Taxonomy" id="2778369"/>
    <lineage>
        <taxon>Bacteria</taxon>
        <taxon>Bacillati</taxon>
        <taxon>Chloroflexota</taxon>
        <taxon>Ktedonobacteria</taxon>
        <taxon>Ktedonobacterales</taxon>
        <taxon>Reticulibacteraceae</taxon>
        <taxon>Reticulibacter</taxon>
    </lineage>
</organism>
<evidence type="ECO:0000256" key="5">
    <source>
        <dbReference type="ARBA" id="ARBA00022777"/>
    </source>
</evidence>
<dbReference type="InterPro" id="IPR011009">
    <property type="entry name" value="Kinase-like_dom_sf"/>
</dbReference>
<keyword evidence="3" id="KW-0808">Transferase</keyword>
<dbReference type="PROSITE" id="PS50011">
    <property type="entry name" value="PROTEIN_KINASE_DOM"/>
    <property type="match status" value="1"/>
</dbReference>
<reference evidence="10" key="1">
    <citation type="submission" date="2020-10" db="EMBL/GenBank/DDBJ databases">
        <title>Taxonomic study of unclassified bacteria belonging to the class Ktedonobacteria.</title>
        <authorList>
            <person name="Yabe S."/>
            <person name="Wang C.M."/>
            <person name="Zheng Y."/>
            <person name="Sakai Y."/>
            <person name="Cavaletti L."/>
            <person name="Monciardini P."/>
            <person name="Donadio S."/>
        </authorList>
    </citation>
    <scope>NUCLEOTIDE SEQUENCE</scope>
    <source>
        <strain evidence="10">ID150040</strain>
    </source>
</reference>